<dbReference type="EMBL" id="AGNL01006018">
    <property type="protein sequence ID" value="EJK72331.1"/>
    <property type="molecule type" value="Genomic_DNA"/>
</dbReference>
<name>K0TFH8_THAOC</name>
<dbReference type="AlphaFoldDB" id="K0TFH8"/>
<gene>
    <name evidence="1" type="ORF">THAOC_06148</name>
</gene>
<evidence type="ECO:0000313" key="2">
    <source>
        <dbReference type="Proteomes" id="UP000266841"/>
    </source>
</evidence>
<keyword evidence="2" id="KW-1185">Reference proteome</keyword>
<proteinExistence type="predicted"/>
<comment type="caution">
    <text evidence="1">The sequence shown here is derived from an EMBL/GenBank/DDBJ whole genome shotgun (WGS) entry which is preliminary data.</text>
</comment>
<reference evidence="1 2" key="1">
    <citation type="journal article" date="2012" name="Genome Biol.">
        <title>Genome and low-iron response of an oceanic diatom adapted to chronic iron limitation.</title>
        <authorList>
            <person name="Lommer M."/>
            <person name="Specht M."/>
            <person name="Roy A.S."/>
            <person name="Kraemer L."/>
            <person name="Andreson R."/>
            <person name="Gutowska M.A."/>
            <person name="Wolf J."/>
            <person name="Bergner S.V."/>
            <person name="Schilhabel M.B."/>
            <person name="Klostermeier U.C."/>
            <person name="Beiko R.G."/>
            <person name="Rosenstiel P."/>
            <person name="Hippler M."/>
            <person name="Laroche J."/>
        </authorList>
    </citation>
    <scope>NUCLEOTIDE SEQUENCE [LARGE SCALE GENOMIC DNA]</scope>
    <source>
        <strain evidence="1 2">CCMP1005</strain>
    </source>
</reference>
<organism evidence="1 2">
    <name type="scientific">Thalassiosira oceanica</name>
    <name type="common">Marine diatom</name>
    <dbReference type="NCBI Taxonomy" id="159749"/>
    <lineage>
        <taxon>Eukaryota</taxon>
        <taxon>Sar</taxon>
        <taxon>Stramenopiles</taxon>
        <taxon>Ochrophyta</taxon>
        <taxon>Bacillariophyta</taxon>
        <taxon>Coscinodiscophyceae</taxon>
        <taxon>Thalassiosirophycidae</taxon>
        <taxon>Thalassiosirales</taxon>
        <taxon>Thalassiosiraceae</taxon>
        <taxon>Thalassiosira</taxon>
    </lineage>
</organism>
<accession>K0TFH8</accession>
<sequence>MCASCRPTLWLSLSHLGFQNLLDCRQAIAMFVASDAVKATIVIGQEICFEFIASDPVDCRQSNLGLPKVWPPRRFATCPGRHRRPRPWSLVSRKYSSIGTPGVYKPIRCQFRQGRPKVGVARRALSISLHALSPPFDFDPKLQRSIHPLSTLSVGAWCFTPPIIDLTAALPSILEGDEWAEDAGVGTTEMAALEEVPIR</sequence>
<dbReference type="Proteomes" id="UP000266841">
    <property type="component" value="Unassembled WGS sequence"/>
</dbReference>
<protein>
    <submittedName>
        <fullName evidence="1">Uncharacterized protein</fullName>
    </submittedName>
</protein>
<evidence type="ECO:0000313" key="1">
    <source>
        <dbReference type="EMBL" id="EJK72331.1"/>
    </source>
</evidence>